<evidence type="ECO:0000313" key="3">
    <source>
        <dbReference type="Proteomes" id="UP001272137"/>
    </source>
</evidence>
<organism evidence="2 3">
    <name type="scientific">Burkholderia thailandensis</name>
    <dbReference type="NCBI Taxonomy" id="57975"/>
    <lineage>
        <taxon>Bacteria</taxon>
        <taxon>Pseudomonadati</taxon>
        <taxon>Pseudomonadota</taxon>
        <taxon>Betaproteobacteria</taxon>
        <taxon>Burkholderiales</taxon>
        <taxon>Burkholderiaceae</taxon>
        <taxon>Burkholderia</taxon>
        <taxon>pseudomallei group</taxon>
    </lineage>
</organism>
<feature type="region of interest" description="Disordered" evidence="1">
    <location>
        <begin position="73"/>
        <end position="93"/>
    </location>
</feature>
<dbReference type="AlphaFoldDB" id="A0AAW9CQR2"/>
<dbReference type="Proteomes" id="UP001272137">
    <property type="component" value="Unassembled WGS sequence"/>
</dbReference>
<accession>A0AAW9CQR2</accession>
<comment type="caution">
    <text evidence="2">The sequence shown here is derived from an EMBL/GenBank/DDBJ whole genome shotgun (WGS) entry which is preliminary data.</text>
</comment>
<evidence type="ECO:0000256" key="1">
    <source>
        <dbReference type="SAM" id="MobiDB-lite"/>
    </source>
</evidence>
<reference evidence="2" key="1">
    <citation type="submission" date="2018-08" db="EMBL/GenBank/DDBJ databases">
        <title>Identification of Burkholderia cepacia strains that express a Burkholderia pseudomallei-like capsular polysaccharide.</title>
        <authorList>
            <person name="Burtnick M.N."/>
            <person name="Vongsouvath M."/>
            <person name="Newton P."/>
            <person name="Wuthiekanun V."/>
            <person name="Limmathurotsakul D."/>
            <person name="Brett P.J."/>
            <person name="Chantratita N."/>
            <person name="Dance D.A."/>
        </authorList>
    </citation>
    <scope>NUCLEOTIDE SEQUENCE</scope>
    <source>
        <strain evidence="2">SBXCC001</strain>
    </source>
</reference>
<proteinExistence type="predicted"/>
<gene>
    <name evidence="2" type="ORF">C7S16_5517</name>
</gene>
<name>A0AAW9CQR2_BURTH</name>
<evidence type="ECO:0000313" key="2">
    <source>
        <dbReference type="EMBL" id="MDW9252929.1"/>
    </source>
</evidence>
<feature type="region of interest" description="Disordered" evidence="1">
    <location>
        <begin position="1"/>
        <end position="55"/>
    </location>
</feature>
<dbReference type="EMBL" id="QXCT01000001">
    <property type="protein sequence ID" value="MDW9252929.1"/>
    <property type="molecule type" value="Genomic_DNA"/>
</dbReference>
<sequence>MHFHSAASIAYRPEVIRGNVRKNDARSSGSRHARASDDERLRRTQGRRVAHRASGFHMPDGIVRLPAHRVEARKRNARAAGDTLRAARSASRA</sequence>
<protein>
    <submittedName>
        <fullName evidence="2">Uncharacterized protein</fullName>
    </submittedName>
</protein>